<evidence type="ECO:0000313" key="3">
    <source>
        <dbReference type="Proteomes" id="UP001447188"/>
    </source>
</evidence>
<evidence type="ECO:0000313" key="2">
    <source>
        <dbReference type="EMBL" id="KAL0640436.1"/>
    </source>
</evidence>
<gene>
    <name evidence="2" type="ORF">Q9L58_000405</name>
</gene>
<keyword evidence="1" id="KW-0472">Membrane</keyword>
<comment type="caution">
    <text evidence="2">The sequence shown here is derived from an EMBL/GenBank/DDBJ whole genome shotgun (WGS) entry which is preliminary data.</text>
</comment>
<accession>A0ABR3GXX0</accession>
<evidence type="ECO:0000256" key="1">
    <source>
        <dbReference type="SAM" id="Phobius"/>
    </source>
</evidence>
<sequence length="380" mass="44198">MLDECWSRILGNLPKAVGAAAVSALFIAIWLFRKEPRRQRGLLEEVSAESQPVHRDSIKPLEDFNWEETDEIPYRPFREGPYFLNMGLKSMPTEGWIELDKTYISRLDYKRQLFSQHRDETVAFLPGSEEASFEALEMLVNFLPSRYPSMFGKTPQGIRNHVTGENWDLRRCSDIWTKKKMHPLEVMGFLSTEDWVIMQKDPEGGDEYHLRAGAVCFPSGWRIAERIGHSLYRIHAGNVPQYESRIAKSMDRFFTNLKVSSPIQRFNNGLEISSELFQIRPHHHLKVDESGELAIDGMFLRVERQTLRRLPRSHALLFGIRTYITPIRRITKDKEVARVLRAQIESYPEDVAGYKNRHVWKTVVMEHLDRILQCPGDEGV</sequence>
<proteinExistence type="predicted"/>
<organism evidence="2 3">
    <name type="scientific">Discina gigas</name>
    <dbReference type="NCBI Taxonomy" id="1032678"/>
    <lineage>
        <taxon>Eukaryota</taxon>
        <taxon>Fungi</taxon>
        <taxon>Dikarya</taxon>
        <taxon>Ascomycota</taxon>
        <taxon>Pezizomycotina</taxon>
        <taxon>Pezizomycetes</taxon>
        <taxon>Pezizales</taxon>
        <taxon>Discinaceae</taxon>
        <taxon>Discina</taxon>
    </lineage>
</organism>
<protein>
    <recommendedName>
        <fullName evidence="4">DUF3445 domain-containing protein</fullName>
    </recommendedName>
</protein>
<evidence type="ECO:0008006" key="4">
    <source>
        <dbReference type="Google" id="ProtNLM"/>
    </source>
</evidence>
<reference evidence="2 3" key="1">
    <citation type="submission" date="2024-02" db="EMBL/GenBank/DDBJ databases">
        <title>Discinaceae phylogenomics.</title>
        <authorList>
            <person name="Dirks A.C."/>
            <person name="James T.Y."/>
        </authorList>
    </citation>
    <scope>NUCLEOTIDE SEQUENCE [LARGE SCALE GENOMIC DNA]</scope>
    <source>
        <strain evidence="2 3">ACD0624</strain>
    </source>
</reference>
<dbReference type="EMBL" id="JBBBZM010000003">
    <property type="protein sequence ID" value="KAL0640436.1"/>
    <property type="molecule type" value="Genomic_DNA"/>
</dbReference>
<feature type="transmembrane region" description="Helical" evidence="1">
    <location>
        <begin position="12"/>
        <end position="32"/>
    </location>
</feature>
<keyword evidence="1" id="KW-0812">Transmembrane</keyword>
<dbReference type="Proteomes" id="UP001447188">
    <property type="component" value="Unassembled WGS sequence"/>
</dbReference>
<name>A0ABR3GXX0_9PEZI</name>
<keyword evidence="1" id="KW-1133">Transmembrane helix</keyword>
<dbReference type="Pfam" id="PF11927">
    <property type="entry name" value="HODM_asu-like"/>
    <property type="match status" value="1"/>
</dbReference>
<dbReference type="InterPro" id="IPR021848">
    <property type="entry name" value="HODM_asu-like"/>
</dbReference>
<keyword evidence="3" id="KW-1185">Reference proteome</keyword>